<dbReference type="SUPFAM" id="SSF57850">
    <property type="entry name" value="RING/U-box"/>
    <property type="match status" value="1"/>
</dbReference>
<keyword evidence="5" id="KW-1185">Reference proteome</keyword>
<dbReference type="Proteomes" id="UP000785679">
    <property type="component" value="Unassembled WGS sequence"/>
</dbReference>
<evidence type="ECO:0000256" key="1">
    <source>
        <dbReference type="PROSITE-ProRule" id="PRU00175"/>
    </source>
</evidence>
<evidence type="ECO:0000313" key="4">
    <source>
        <dbReference type="EMBL" id="TNV73133.1"/>
    </source>
</evidence>
<dbReference type="Gene3D" id="3.30.40.10">
    <property type="entry name" value="Zinc/RING finger domain, C3HC4 (zinc finger)"/>
    <property type="match status" value="1"/>
</dbReference>
<reference evidence="4" key="1">
    <citation type="submission" date="2019-06" db="EMBL/GenBank/DDBJ databases">
        <authorList>
            <person name="Zheng W."/>
        </authorList>
    </citation>
    <scope>NUCLEOTIDE SEQUENCE</scope>
    <source>
        <strain evidence="4">QDHG01</strain>
    </source>
</reference>
<evidence type="ECO:0000313" key="5">
    <source>
        <dbReference type="Proteomes" id="UP000785679"/>
    </source>
</evidence>
<keyword evidence="1" id="KW-0479">Metal-binding</keyword>
<protein>
    <recommendedName>
        <fullName evidence="3">RING-type domain-containing protein</fullName>
    </recommendedName>
</protein>
<dbReference type="EMBL" id="RRYP01019773">
    <property type="protein sequence ID" value="TNV73133.1"/>
    <property type="molecule type" value="Genomic_DNA"/>
</dbReference>
<keyword evidence="1" id="KW-0862">Zinc</keyword>
<name>A0A8J8NDR7_HALGN</name>
<feature type="compositionally biased region" description="Polar residues" evidence="2">
    <location>
        <begin position="269"/>
        <end position="281"/>
    </location>
</feature>
<keyword evidence="1" id="KW-0863">Zinc-finger</keyword>
<dbReference type="InterPro" id="IPR001841">
    <property type="entry name" value="Znf_RING"/>
</dbReference>
<evidence type="ECO:0000256" key="2">
    <source>
        <dbReference type="SAM" id="MobiDB-lite"/>
    </source>
</evidence>
<accession>A0A8J8NDR7</accession>
<dbReference type="SMART" id="SM00184">
    <property type="entry name" value="RING"/>
    <property type="match status" value="1"/>
</dbReference>
<dbReference type="PROSITE" id="PS50089">
    <property type="entry name" value="ZF_RING_2"/>
    <property type="match status" value="1"/>
</dbReference>
<dbReference type="GO" id="GO:0008270">
    <property type="term" value="F:zinc ion binding"/>
    <property type="evidence" value="ECO:0007669"/>
    <property type="project" value="UniProtKB-KW"/>
</dbReference>
<proteinExistence type="predicted"/>
<evidence type="ECO:0000259" key="3">
    <source>
        <dbReference type="PROSITE" id="PS50089"/>
    </source>
</evidence>
<gene>
    <name evidence="4" type="ORF">FGO68_gene1675</name>
</gene>
<dbReference type="AlphaFoldDB" id="A0A8J8NDR7"/>
<feature type="region of interest" description="Disordered" evidence="2">
    <location>
        <begin position="261"/>
        <end position="293"/>
    </location>
</feature>
<comment type="caution">
    <text evidence="4">The sequence shown here is derived from an EMBL/GenBank/DDBJ whole genome shotgun (WGS) entry which is preliminary data.</text>
</comment>
<organism evidence="4 5">
    <name type="scientific">Halteria grandinella</name>
    <dbReference type="NCBI Taxonomy" id="5974"/>
    <lineage>
        <taxon>Eukaryota</taxon>
        <taxon>Sar</taxon>
        <taxon>Alveolata</taxon>
        <taxon>Ciliophora</taxon>
        <taxon>Intramacronucleata</taxon>
        <taxon>Spirotrichea</taxon>
        <taxon>Stichotrichia</taxon>
        <taxon>Sporadotrichida</taxon>
        <taxon>Halteriidae</taxon>
        <taxon>Halteria</taxon>
    </lineage>
</organism>
<sequence>METLAPTSTTASSPRTGATGSPRCIICLEPWESLDPQVVRLAPCTHQLCECCFMNYHQKSKKEKCPTCQQPILHYTVFNTALNTSSAPFDFKSLLTPETTTTDSHNEFDCLDHSYIRVEIAKLISLRNEIEIDRFHRRIGNKDPTLQKNLDLQWTAIKQIELRLYDLQEQVLAFDRFDPALMVKEVHEITETLVKIKAGTLSAGELDAMKGDSQVFMHAHHGHEGMYDDDDHEYGNYYCEDEYGDEDNYDYGIGEHRGIQKSLGKKGSQPKNSNKQISSVITALVKSGGRKKR</sequence>
<feature type="domain" description="RING-type" evidence="3">
    <location>
        <begin position="24"/>
        <end position="69"/>
    </location>
</feature>
<dbReference type="OrthoDB" id="426657at2759"/>
<dbReference type="InterPro" id="IPR013083">
    <property type="entry name" value="Znf_RING/FYVE/PHD"/>
</dbReference>